<dbReference type="PANTHER" id="PTHR43437">
    <property type="entry name" value="HYDROXYACYL-THIOESTER DEHYDRATASE TYPE 2, MITOCHONDRIAL-RELATED"/>
    <property type="match status" value="1"/>
</dbReference>
<reference evidence="5" key="1">
    <citation type="journal article" date="2019" name="Int. J. Syst. Evol. Microbiol.">
        <title>The Global Catalogue of Microorganisms (GCM) 10K type strain sequencing project: providing services to taxonomists for standard genome sequencing and annotation.</title>
        <authorList>
            <consortium name="The Broad Institute Genomics Platform"/>
            <consortium name="The Broad Institute Genome Sequencing Center for Infectious Disease"/>
            <person name="Wu L."/>
            <person name="Ma J."/>
        </authorList>
    </citation>
    <scope>NUCLEOTIDE SEQUENCE [LARGE SCALE GENOMIC DNA]</scope>
    <source>
        <strain evidence="5">JCM 12398</strain>
    </source>
</reference>
<evidence type="ECO:0000313" key="5">
    <source>
        <dbReference type="Proteomes" id="UP001501266"/>
    </source>
</evidence>
<dbReference type="PANTHER" id="PTHR43437:SF3">
    <property type="entry name" value="HYDROXYACYL-THIOESTER DEHYDRATASE TYPE 2, MITOCHONDRIAL"/>
    <property type="match status" value="1"/>
</dbReference>
<accession>A0ABN1YTW7</accession>
<dbReference type="Proteomes" id="UP001501266">
    <property type="component" value="Unassembled WGS sequence"/>
</dbReference>
<comment type="caution">
    <text evidence="4">The sequence shown here is derived from an EMBL/GenBank/DDBJ whole genome shotgun (WGS) entry which is preliminary data.</text>
</comment>
<evidence type="ECO:0008006" key="6">
    <source>
        <dbReference type="Google" id="ProtNLM"/>
    </source>
</evidence>
<organism evidence="4 5">
    <name type="scientific">Agrococcus citreus</name>
    <dbReference type="NCBI Taxonomy" id="84643"/>
    <lineage>
        <taxon>Bacteria</taxon>
        <taxon>Bacillati</taxon>
        <taxon>Actinomycetota</taxon>
        <taxon>Actinomycetes</taxon>
        <taxon>Micrococcales</taxon>
        <taxon>Microbacteriaceae</taxon>
        <taxon>Agrococcus</taxon>
    </lineage>
</organism>
<sequence length="404" mass="42986">MPELLQTIELDPDRVAGWGRLAEDANPLHTDPEFAAATPFGVPIVHGHLLAAIALDALQDAGVQGLRGASVRFLGPVRVGATVELRWDAPAGVLGIAERDGAPLVEVRVRPEPEPRLEVGRAVVDDYAVAARDRNSIHMSDDAARESGFDGAIAHGMLTLGWAAARLMERAGASEVRALRARFAAPVPVGDTIRLLVDGGDARRAQARVLREDGAEVLTVEAETGRGEPVDVPELPEDAEVVADLVLRIAEHDAIRFARVLGAGGVLTSAERARDAGYPAVPTAPTLAFAAPVLGFLADDPANAGSAAPEPVSDSQTWTRTDRPVVHAGQEFAFARPILVDERLRARTAIISRDERSSSSGRTLSFTRIRTVFTADDGERIAMSDMNLVVIGDRADPTPREELP</sequence>
<dbReference type="Pfam" id="PF01575">
    <property type="entry name" value="MaoC_dehydratas"/>
    <property type="match status" value="2"/>
</dbReference>
<evidence type="ECO:0000259" key="2">
    <source>
        <dbReference type="Pfam" id="PF01575"/>
    </source>
</evidence>
<protein>
    <recommendedName>
        <fullName evidence="6">Acyl dehydratase</fullName>
    </recommendedName>
</protein>
<dbReference type="SUPFAM" id="SSF54637">
    <property type="entry name" value="Thioesterase/thiol ester dehydrase-isomerase"/>
    <property type="match status" value="3"/>
</dbReference>
<keyword evidence="5" id="KW-1185">Reference proteome</keyword>
<dbReference type="InterPro" id="IPR029069">
    <property type="entry name" value="HotDog_dom_sf"/>
</dbReference>
<feature type="domain" description="MaoC-like" evidence="2">
    <location>
        <begin position="6"/>
        <end position="86"/>
    </location>
</feature>
<dbReference type="RefSeq" id="WP_343919082.1">
    <property type="nucleotide sequence ID" value="NZ_BAAAKK010000004.1"/>
</dbReference>
<feature type="domain" description="FAS1-like dehydratase" evidence="3">
    <location>
        <begin position="267"/>
        <end position="382"/>
    </location>
</feature>
<feature type="domain" description="MaoC-like" evidence="2">
    <location>
        <begin position="111"/>
        <end position="203"/>
    </location>
</feature>
<evidence type="ECO:0000259" key="3">
    <source>
        <dbReference type="Pfam" id="PF13452"/>
    </source>
</evidence>
<dbReference type="CDD" id="cd03441">
    <property type="entry name" value="R_hydratase_like"/>
    <property type="match status" value="1"/>
</dbReference>
<proteinExistence type="inferred from homology"/>
<dbReference type="InterPro" id="IPR002539">
    <property type="entry name" value="MaoC-like_dom"/>
</dbReference>
<dbReference type="InterPro" id="IPR050965">
    <property type="entry name" value="UPF0336/Enoyl-CoA_hydratase"/>
</dbReference>
<evidence type="ECO:0000256" key="1">
    <source>
        <dbReference type="ARBA" id="ARBA00005254"/>
    </source>
</evidence>
<dbReference type="Gene3D" id="3.10.129.10">
    <property type="entry name" value="Hotdog Thioesterase"/>
    <property type="match status" value="3"/>
</dbReference>
<dbReference type="Pfam" id="PF13452">
    <property type="entry name" value="FAS1_DH_region"/>
    <property type="match status" value="1"/>
</dbReference>
<name>A0ABN1YTW7_9MICO</name>
<evidence type="ECO:0000313" key="4">
    <source>
        <dbReference type="EMBL" id="GAA1422514.1"/>
    </source>
</evidence>
<dbReference type="EMBL" id="BAAAKK010000004">
    <property type="protein sequence ID" value="GAA1422514.1"/>
    <property type="molecule type" value="Genomic_DNA"/>
</dbReference>
<gene>
    <name evidence="4" type="ORF">GCM10009640_15370</name>
</gene>
<dbReference type="InterPro" id="IPR039569">
    <property type="entry name" value="FAS1-like_DH_region"/>
</dbReference>
<comment type="similarity">
    <text evidence="1">Belongs to the enoyl-CoA hydratase/isomerase family.</text>
</comment>